<dbReference type="SMART" id="SM00448">
    <property type="entry name" value="REC"/>
    <property type="match status" value="1"/>
</dbReference>
<evidence type="ECO:0000259" key="15">
    <source>
        <dbReference type="PROSITE" id="PS50851"/>
    </source>
</evidence>
<dbReference type="Gene3D" id="2.30.30.40">
    <property type="entry name" value="SH3 Domains"/>
    <property type="match status" value="1"/>
</dbReference>
<feature type="region of interest" description="Disordered" evidence="12">
    <location>
        <begin position="1357"/>
        <end position="1401"/>
    </location>
</feature>
<accession>A0A290XD34</accession>
<dbReference type="SUPFAM" id="SSF50341">
    <property type="entry name" value="CheW-like"/>
    <property type="match status" value="1"/>
</dbReference>
<dbReference type="InterPro" id="IPR003594">
    <property type="entry name" value="HATPase_dom"/>
</dbReference>
<dbReference type="InterPro" id="IPR002545">
    <property type="entry name" value="CheW-lke_dom"/>
</dbReference>
<dbReference type="Gene3D" id="3.40.50.2300">
    <property type="match status" value="1"/>
</dbReference>
<evidence type="ECO:0000259" key="14">
    <source>
        <dbReference type="PROSITE" id="PS50110"/>
    </source>
</evidence>
<evidence type="ECO:0000256" key="1">
    <source>
        <dbReference type="ARBA" id="ARBA00000085"/>
    </source>
</evidence>
<evidence type="ECO:0000256" key="9">
    <source>
        <dbReference type="PROSITE-ProRule" id="PRU00110"/>
    </source>
</evidence>
<dbReference type="PROSITE" id="PS50110">
    <property type="entry name" value="RESPONSE_REGULATORY"/>
    <property type="match status" value="1"/>
</dbReference>
<dbReference type="PRINTS" id="PR00344">
    <property type="entry name" value="BCTRLSENSOR"/>
</dbReference>
<dbReference type="EC" id="2.7.13.3" evidence="2"/>
<name>A0A290XD34_9GAMM</name>
<feature type="domain" description="Histidine kinase" evidence="13">
    <location>
        <begin position="1659"/>
        <end position="1892"/>
    </location>
</feature>
<evidence type="ECO:0000256" key="6">
    <source>
        <dbReference type="ARBA" id="ARBA00022777"/>
    </source>
</evidence>
<dbReference type="InterPro" id="IPR005467">
    <property type="entry name" value="His_kinase_dom"/>
</dbReference>
<dbReference type="GO" id="GO:0006935">
    <property type="term" value="P:chemotaxis"/>
    <property type="evidence" value="ECO:0007669"/>
    <property type="project" value="InterPro"/>
</dbReference>
<dbReference type="GO" id="GO:0000155">
    <property type="term" value="F:phosphorelay sensor kinase activity"/>
    <property type="evidence" value="ECO:0007669"/>
    <property type="project" value="InterPro"/>
</dbReference>
<dbReference type="SUPFAM" id="SSF55874">
    <property type="entry name" value="ATPase domain of HSP90 chaperone/DNA topoisomerase II/histidine kinase"/>
    <property type="match status" value="1"/>
</dbReference>
<dbReference type="InterPro" id="IPR008207">
    <property type="entry name" value="Sig_transdc_His_kin_Hpt_dom"/>
</dbReference>
<dbReference type="Pfam" id="PF26379">
    <property type="entry name" value="FimL_2nd"/>
    <property type="match status" value="1"/>
</dbReference>
<dbReference type="EMBL" id="CP023406">
    <property type="protein sequence ID" value="ATD66993.1"/>
    <property type="molecule type" value="Genomic_DNA"/>
</dbReference>
<feature type="domain" description="Response regulatory" evidence="14">
    <location>
        <begin position="2050"/>
        <end position="2166"/>
    </location>
</feature>
<keyword evidence="4 10" id="KW-0597">Phosphoprotein</keyword>
<comment type="function">
    <text evidence="8">Involved in the transmission of sensory signals from the chemoreceptors to the flagellar motors. CheA is autophosphorylated; it can transfer its phosphate group to either CheB or CheY.</text>
</comment>
<dbReference type="InterPro" id="IPR001789">
    <property type="entry name" value="Sig_transdc_resp-reg_receiver"/>
</dbReference>
<gene>
    <name evidence="17" type="ORF">CNR27_05665</name>
</gene>
<feature type="modified residue" description="Phosphohistidine" evidence="9">
    <location>
        <position position="1447"/>
    </location>
</feature>
<keyword evidence="5" id="KW-0808">Transferase</keyword>
<keyword evidence="6" id="KW-0418">Kinase</keyword>
<dbReference type="OrthoDB" id="9803176at2"/>
<evidence type="ECO:0000256" key="12">
    <source>
        <dbReference type="SAM" id="MobiDB-lite"/>
    </source>
</evidence>
<dbReference type="SUPFAM" id="SSF52172">
    <property type="entry name" value="CheY-like"/>
    <property type="match status" value="1"/>
</dbReference>
<dbReference type="Proteomes" id="UP000218968">
    <property type="component" value="Chromosome"/>
</dbReference>
<organism evidence="17 18">
    <name type="scientific">Luteimonas chenhongjianii</name>
    <dbReference type="NCBI Taxonomy" id="2006110"/>
    <lineage>
        <taxon>Bacteria</taxon>
        <taxon>Pseudomonadati</taxon>
        <taxon>Pseudomonadota</taxon>
        <taxon>Gammaproteobacteria</taxon>
        <taxon>Lysobacterales</taxon>
        <taxon>Lysobacteraceae</taxon>
        <taxon>Luteimonas</taxon>
    </lineage>
</organism>
<comment type="catalytic activity">
    <reaction evidence="1">
        <text>ATP + protein L-histidine = ADP + protein N-phospho-L-histidine.</text>
        <dbReference type="EC" id="2.7.13.3"/>
    </reaction>
</comment>
<feature type="domain" description="HPt" evidence="16">
    <location>
        <begin position="644"/>
        <end position="750"/>
    </location>
</feature>
<feature type="coiled-coil region" evidence="11">
    <location>
        <begin position="1592"/>
        <end position="1626"/>
    </location>
</feature>
<keyword evidence="18" id="KW-1185">Reference proteome</keyword>
<dbReference type="PROSITE" id="PS50894">
    <property type="entry name" value="HPT"/>
    <property type="match status" value="2"/>
</dbReference>
<dbReference type="PROSITE" id="PS50109">
    <property type="entry name" value="HIS_KIN"/>
    <property type="match status" value="1"/>
</dbReference>
<dbReference type="PANTHER" id="PTHR43395:SF8">
    <property type="entry name" value="HISTIDINE KINASE"/>
    <property type="match status" value="1"/>
</dbReference>
<feature type="domain" description="HPt" evidence="16">
    <location>
        <begin position="1400"/>
        <end position="1504"/>
    </location>
</feature>
<dbReference type="InterPro" id="IPR004105">
    <property type="entry name" value="CheA-like_dim"/>
</dbReference>
<dbReference type="SMART" id="SM00260">
    <property type="entry name" value="CheW"/>
    <property type="match status" value="1"/>
</dbReference>
<dbReference type="InterPro" id="IPR004358">
    <property type="entry name" value="Sig_transdc_His_kin-like_C"/>
</dbReference>
<sequence>MSGLRDAIDHTMLGWIKPELDEVLRQARVELEAFAEDPVDTSRMRLCAGYLQQAQGTLHMVELYAPEMVAEEMGRLAGALRDGLIADRDAACAALLRGMLLLPDYLERLQGGHRDIPIVLLPLLNELRAARGEGGLSESILFAPDLARVVPDTMPAAEVSSDPEAALRQLRVALQAWPETGSPGDTAALVAGLSALAARADTESQRRMLWVASRVAQALADGALPPASHAPLRQVFASVEREIRNHAQAPLDALLSDAAQEPTRQLLYHVAHSDAAHPALDALRETFDLQSQLPSEAELEHARGSLGGRNRALLDTVSAAVKEDLLRVKDALDLHLRMGSRDAAGLQPQVEVLTGVADTLGMLGLAAARSVVQQQRDTMRAIVDGSAPASEDTLLDVAGALLYVDATLDEQVAQLGGAGPETSDDTLAMEAQLSMAVLMREAIANFSDARQALVAFVETGWDHTELQEVPRLLGEVRGALTILELPQAASYLDGVRLYAEHELIARRRVPNGRQLDTFADALASLEYYLEALREQRPNRADILDIARSSLEALGYWPLPTSFETTGAAATDASDGRDAPDATSVDVEQLARGIEAWTPPVDAMTVPASVPATAPAPAAEAATDVAASVRSAPTPMGVGGFEEVGDEIDDEIREVFLEEFASEIENLDALLPRWRAQPDNIELVRPIRRVFHTLKGSGRLVGAKALGEFSWSIESLLNRVIEGRPATPAVVEMIDQAFYTLPELQSVLRGETVLRADLETMQANAARIAAGDDAMPARPAPLQIEATHEAELADVDADSVDAPALTAVDSAAADADDSGTVETVPASVDALLLEILDTEVQGHLRTVGDWLAAIRTGEAADGERLLRALHTMHGAFAMAEVPAIGLLLGPAEEYARRLVAADVAPDTDVGPVLEAVCNAARDALQQLHQPEPRIAVLTALSAQVGELRDRLPEAPVERFAFDMGEDIDAIASNDDAGEGDREPTDSGVGAGDDAGASIEGWDARDSGFGIGPSQWDGGGHPVEHELTGQEPGLPTQEDPARAEQMRLEAERFEAERLEQQRIEAERLAREDAERAEQARLEAERLEAERLDLERLEAERVEAERLELERIEAERFAREDAERAEQARLEAERLEAERLDLERLEAERLEAERVEAERLEAERVEAERLEAERLEAERLEAERLEAERLAREDAERAEQARLEAERLEAERLELERAEQARLEAERVELERIEAEGLEAERLEAERLELERNEAERLAQEQAAREESERVAESEFGHEQPEYPEASAVAAVGLEHLDLQSQIDAAVLASERLRFEQDETERSATATAQSEAEAIDGGMPVAFASTGSDADEAIVNAVNSPAPADEPSVAVTPEAAQPADSSDIDDAPDLPAHEEDPDAPLALDGLDPELVDIFVEEGIDLLDHSDALLAQLRETPDNRDAVAGLQRDLHTLKGGARMAGLMEIGELGHAMETLLEAVAERHRTLKRGDVSLLERGFDRLHTMVTRAGERRAIGPSQALVEAFNGTATGDAPAASPAPAPASAKAELAPLSAPLPLDAGIEDEETALRGSQEQVRIRADLLDRLVTYAGEVAIYRARLEQQLGGFRAAMNELAQTNTRLRDQLRRLDIETEAQIVARYQREGDTSDTTFDPLELDRFSTLQQLSRALGETASDFGSLQQTLDDQTSQYETLLTQQSRVSSDLQEGLMRTRMVPFDGLVPRLRRVMRQAAQDTGKPVQLQLEGTQGELDRNVLERMVSPLEHMLRNAVAHGLESPEARRKAGKPAEGQVRIAVRREGSEVVLEVGDDGAGLDRAAIRRRAEERGLLQAGAEVADPDLDALILQPGFSTATEVSRLAGRGVGMDVVASEVRQLGGTFDIHSRAGAGTTFTLRLPQTLAVTQAAFVRIGETSFAVPIASVRGVGRISRAEATPGAIYRYGGEDYLLHDLGRLVGQPPARAEGQLQMPLLLIRAGELRAAVAVDEIIGNREIVVKPVGPQVTSIPGIFGATIMGDGRVVVILDVAPLVRRYGAHLAANPDAALHVPEPAPAARAVPLVMVVDDSVTMRKVTGRVLERHNFEVITAKDGIDAIERMDERVPDLMLLDIEMPRMDGYELATHMKADARLRDVSIMMITSRTGEKHRQRAFEIGVDRYLGKPYQEPELLRHVYELLNLERDDA</sequence>
<feature type="region of interest" description="Disordered" evidence="12">
    <location>
        <begin position="1251"/>
        <end position="1284"/>
    </location>
</feature>
<evidence type="ECO:0000256" key="7">
    <source>
        <dbReference type="ARBA" id="ARBA00023012"/>
    </source>
</evidence>
<dbReference type="CDD" id="cd00088">
    <property type="entry name" value="HPT"/>
    <property type="match status" value="2"/>
</dbReference>
<dbReference type="SUPFAM" id="SSF47226">
    <property type="entry name" value="Histidine-containing phosphotransfer domain, HPT domain"/>
    <property type="match status" value="5"/>
</dbReference>
<dbReference type="InterPro" id="IPR036061">
    <property type="entry name" value="CheW-like_dom_sf"/>
</dbReference>
<dbReference type="FunFam" id="3.30.565.10:FF:000016">
    <property type="entry name" value="Chemotaxis protein CheA, putative"/>
    <property type="match status" value="1"/>
</dbReference>
<evidence type="ECO:0000259" key="16">
    <source>
        <dbReference type="PROSITE" id="PS50894"/>
    </source>
</evidence>
<dbReference type="InterPro" id="IPR036641">
    <property type="entry name" value="HPT_dom_sf"/>
</dbReference>
<evidence type="ECO:0000256" key="2">
    <source>
        <dbReference type="ARBA" id="ARBA00012438"/>
    </source>
</evidence>
<dbReference type="PANTHER" id="PTHR43395">
    <property type="entry name" value="SENSOR HISTIDINE KINASE CHEA"/>
    <property type="match status" value="1"/>
</dbReference>
<feature type="compositionally biased region" description="Basic and acidic residues" evidence="12">
    <location>
        <begin position="1251"/>
        <end position="1278"/>
    </location>
</feature>
<evidence type="ECO:0000313" key="17">
    <source>
        <dbReference type="EMBL" id="ATD66993.1"/>
    </source>
</evidence>
<dbReference type="InterPro" id="IPR011006">
    <property type="entry name" value="CheY-like_superfamily"/>
</dbReference>
<evidence type="ECO:0000259" key="13">
    <source>
        <dbReference type="PROSITE" id="PS50109"/>
    </source>
</evidence>
<dbReference type="InterPro" id="IPR051315">
    <property type="entry name" value="Bact_Chemotaxis_CheA"/>
</dbReference>
<dbReference type="SMART" id="SM01231">
    <property type="entry name" value="H-kinase_dim"/>
    <property type="match status" value="1"/>
</dbReference>
<dbReference type="CDD" id="cd06503">
    <property type="entry name" value="ATP-synt_Fo_b"/>
    <property type="match status" value="1"/>
</dbReference>
<feature type="domain" description="CheW-like" evidence="15">
    <location>
        <begin position="1894"/>
        <end position="2026"/>
    </location>
</feature>
<dbReference type="InterPro" id="IPR036890">
    <property type="entry name" value="HATPase_C_sf"/>
</dbReference>
<feature type="compositionally biased region" description="Low complexity" evidence="12">
    <location>
        <begin position="1320"/>
        <end position="1329"/>
    </location>
</feature>
<dbReference type="InterPro" id="IPR058661">
    <property type="entry name" value="FimL_2nd"/>
</dbReference>
<evidence type="ECO:0000256" key="3">
    <source>
        <dbReference type="ARBA" id="ARBA00021495"/>
    </source>
</evidence>
<evidence type="ECO:0000256" key="5">
    <source>
        <dbReference type="ARBA" id="ARBA00022679"/>
    </source>
</evidence>
<dbReference type="SMART" id="SM00073">
    <property type="entry name" value="HPT"/>
    <property type="match status" value="2"/>
</dbReference>
<dbReference type="Pfam" id="PF02518">
    <property type="entry name" value="HATPase_c"/>
    <property type="match status" value="1"/>
</dbReference>
<dbReference type="Pfam" id="PF01627">
    <property type="entry name" value="Hpt"/>
    <property type="match status" value="2"/>
</dbReference>
<keyword evidence="11" id="KW-0175">Coiled coil</keyword>
<evidence type="ECO:0000256" key="8">
    <source>
        <dbReference type="ARBA" id="ARBA00035100"/>
    </source>
</evidence>
<proteinExistence type="predicted"/>
<dbReference type="CDD" id="cd17546">
    <property type="entry name" value="REC_hyHK_CKI1_RcsC-like"/>
    <property type="match status" value="1"/>
</dbReference>
<dbReference type="Gene3D" id="1.20.120.160">
    <property type="entry name" value="HPT domain"/>
    <property type="match status" value="3"/>
</dbReference>
<feature type="modified residue" description="4-aspartylphosphate" evidence="10">
    <location>
        <position position="2099"/>
    </location>
</feature>
<feature type="region of interest" description="Disordered" evidence="12">
    <location>
        <begin position="1314"/>
        <end position="1342"/>
    </location>
</feature>
<dbReference type="SMART" id="SM00387">
    <property type="entry name" value="HATPase_c"/>
    <property type="match status" value="1"/>
</dbReference>
<dbReference type="PROSITE" id="PS50851">
    <property type="entry name" value="CHEW"/>
    <property type="match status" value="1"/>
</dbReference>
<protein>
    <recommendedName>
        <fullName evidence="3">Chemotaxis protein CheA</fullName>
        <ecNumber evidence="2">2.7.13.3</ecNumber>
    </recommendedName>
</protein>
<dbReference type="GO" id="GO:0005737">
    <property type="term" value="C:cytoplasm"/>
    <property type="evidence" value="ECO:0007669"/>
    <property type="project" value="InterPro"/>
</dbReference>
<dbReference type="Pfam" id="PF00072">
    <property type="entry name" value="Response_reg"/>
    <property type="match status" value="1"/>
</dbReference>
<evidence type="ECO:0000256" key="4">
    <source>
        <dbReference type="ARBA" id="ARBA00022553"/>
    </source>
</evidence>
<evidence type="ECO:0000256" key="11">
    <source>
        <dbReference type="SAM" id="Coils"/>
    </source>
</evidence>
<dbReference type="Pfam" id="PF01584">
    <property type="entry name" value="CheW"/>
    <property type="match status" value="1"/>
</dbReference>
<dbReference type="KEGG" id="lum:CNR27_05665"/>
<feature type="compositionally biased region" description="Low complexity" evidence="12">
    <location>
        <begin position="984"/>
        <end position="996"/>
    </location>
</feature>
<evidence type="ECO:0000313" key="18">
    <source>
        <dbReference type="Proteomes" id="UP000218968"/>
    </source>
</evidence>
<feature type="region of interest" description="Disordered" evidence="12">
    <location>
        <begin position="969"/>
        <end position="1040"/>
    </location>
</feature>
<dbReference type="Gene3D" id="3.30.565.10">
    <property type="entry name" value="Histidine kinase-like ATPase, C-terminal domain"/>
    <property type="match status" value="1"/>
</dbReference>
<keyword evidence="7" id="KW-0902">Two-component regulatory system</keyword>
<reference evidence="18" key="1">
    <citation type="submission" date="2017-09" db="EMBL/GenBank/DDBJ databases">
        <title>Luteimonas liuhanmingii sp.nov., isolated from the intestinal contents of Tibetan Plateau Pika in Yushu, Qinghai Province, China.</title>
        <authorList>
            <person name="Gui Z."/>
        </authorList>
    </citation>
    <scope>NUCLEOTIDE SEQUENCE [LARGE SCALE GENOMIC DNA]</scope>
    <source>
        <strain evidence="18">100111</strain>
    </source>
</reference>
<feature type="modified residue" description="Phosphohistidine" evidence="9">
    <location>
        <position position="691"/>
    </location>
</feature>
<evidence type="ECO:0000256" key="10">
    <source>
        <dbReference type="PROSITE-ProRule" id="PRU00169"/>
    </source>
</evidence>